<dbReference type="OrthoDB" id="10615223at2759"/>
<dbReference type="GO" id="GO:0042302">
    <property type="term" value="F:structural constituent of cuticle"/>
    <property type="evidence" value="ECO:0007669"/>
    <property type="project" value="UniProtKB-UniRule"/>
</dbReference>
<evidence type="ECO:0000313" key="4">
    <source>
        <dbReference type="EMBL" id="CAG9837295.1"/>
    </source>
</evidence>
<sequence>MAVKYIIFAAFIASASAYEHHHAPAAQSYVTYTTLSQSHAAPAVYSAPVAHTKAAPVVQSYAAPATLAYTSVPETVVADHSAPAHYDFAYDVNDPHTGDSKSQHESRHGDFVHGSYSLLESDGTKRVVDYTADSRHGFKAVVHKEHAASPAVPNNVAPVAYAFPVDSSAYTAPKSHAASVSVNHGDSIVQVYSSPLVSSYTSNLHNGLNAVVPNEHSIARSAPNVVSPVAYAAPVAHASYSSQVSDATPVASGHGATIFQAYSAPLVPSYTINPHNGFYSVVPKEHSQDPAISNAVAPVINADSIVQGAYAAQVSNGASGYGTSVIQGYSVPFVSSYTGDHQNKFLAGVNKEHDVGPVVSNGAAPAVYAVPVANAAYATLSFHAAAVAPGFGTSLV</sequence>
<evidence type="ECO:0000256" key="3">
    <source>
        <dbReference type="SAM" id="SignalP"/>
    </source>
</evidence>
<feature type="signal peptide" evidence="3">
    <location>
        <begin position="1"/>
        <end position="17"/>
    </location>
</feature>
<protein>
    <recommendedName>
        <fullName evidence="6">Cuticle protein</fullName>
    </recommendedName>
</protein>
<keyword evidence="5" id="KW-1185">Reference proteome</keyword>
<dbReference type="GO" id="GO:0005615">
    <property type="term" value="C:extracellular space"/>
    <property type="evidence" value="ECO:0007669"/>
    <property type="project" value="TreeGrafter"/>
</dbReference>
<dbReference type="EMBL" id="OU898282">
    <property type="protein sequence ID" value="CAG9837295.1"/>
    <property type="molecule type" value="Genomic_DNA"/>
</dbReference>
<dbReference type="GO" id="GO:0031012">
    <property type="term" value="C:extracellular matrix"/>
    <property type="evidence" value="ECO:0007669"/>
    <property type="project" value="TreeGrafter"/>
</dbReference>
<dbReference type="Proteomes" id="UP001153709">
    <property type="component" value="Chromosome 7"/>
</dbReference>
<dbReference type="PANTHER" id="PTHR12236:SF75">
    <property type="entry name" value="CUTICULAR PROTEIN 62BB, ISOFORM A"/>
    <property type="match status" value="1"/>
</dbReference>
<dbReference type="PANTHER" id="PTHR12236">
    <property type="entry name" value="STRUCTURAL CONTITUENT OF CUTICLE"/>
    <property type="match status" value="1"/>
</dbReference>
<feature type="chain" id="PRO_5040344654" description="Cuticle protein" evidence="3">
    <location>
        <begin position="18"/>
        <end position="396"/>
    </location>
</feature>
<proteinExistence type="predicted"/>
<keyword evidence="3" id="KW-0732">Signal</keyword>
<dbReference type="PROSITE" id="PS51155">
    <property type="entry name" value="CHIT_BIND_RR_2"/>
    <property type="match status" value="1"/>
</dbReference>
<dbReference type="Pfam" id="PF00379">
    <property type="entry name" value="Chitin_bind_4"/>
    <property type="match status" value="1"/>
</dbReference>
<dbReference type="PROSITE" id="PS00233">
    <property type="entry name" value="CHIT_BIND_RR_1"/>
    <property type="match status" value="1"/>
</dbReference>
<dbReference type="InterPro" id="IPR031311">
    <property type="entry name" value="CHIT_BIND_RR_consensus"/>
</dbReference>
<dbReference type="InterPro" id="IPR051217">
    <property type="entry name" value="Insect_Cuticle_Struc_Prot"/>
</dbReference>
<dbReference type="PRINTS" id="PR00947">
    <property type="entry name" value="CUTICLE"/>
</dbReference>
<gene>
    <name evidence="4" type="ORF">DIABBA_LOCUS10296</name>
</gene>
<organism evidence="4 5">
    <name type="scientific">Diabrotica balteata</name>
    <name type="common">Banded cucumber beetle</name>
    <dbReference type="NCBI Taxonomy" id="107213"/>
    <lineage>
        <taxon>Eukaryota</taxon>
        <taxon>Metazoa</taxon>
        <taxon>Ecdysozoa</taxon>
        <taxon>Arthropoda</taxon>
        <taxon>Hexapoda</taxon>
        <taxon>Insecta</taxon>
        <taxon>Pterygota</taxon>
        <taxon>Neoptera</taxon>
        <taxon>Endopterygota</taxon>
        <taxon>Coleoptera</taxon>
        <taxon>Polyphaga</taxon>
        <taxon>Cucujiformia</taxon>
        <taxon>Chrysomeloidea</taxon>
        <taxon>Chrysomelidae</taxon>
        <taxon>Galerucinae</taxon>
        <taxon>Diabroticina</taxon>
        <taxon>Diabroticites</taxon>
        <taxon>Diabrotica</taxon>
    </lineage>
</organism>
<evidence type="ECO:0000256" key="1">
    <source>
        <dbReference type="ARBA" id="ARBA00022460"/>
    </source>
</evidence>
<keyword evidence="1 2" id="KW-0193">Cuticle</keyword>
<evidence type="ECO:0000313" key="5">
    <source>
        <dbReference type="Proteomes" id="UP001153709"/>
    </source>
</evidence>
<dbReference type="InterPro" id="IPR000618">
    <property type="entry name" value="Insect_cuticle"/>
</dbReference>
<dbReference type="AlphaFoldDB" id="A0A9N9T7E0"/>
<evidence type="ECO:0000256" key="2">
    <source>
        <dbReference type="PROSITE-ProRule" id="PRU00497"/>
    </source>
</evidence>
<evidence type="ECO:0008006" key="6">
    <source>
        <dbReference type="Google" id="ProtNLM"/>
    </source>
</evidence>
<reference evidence="4" key="1">
    <citation type="submission" date="2022-01" db="EMBL/GenBank/DDBJ databases">
        <authorList>
            <person name="King R."/>
        </authorList>
    </citation>
    <scope>NUCLEOTIDE SEQUENCE</scope>
</reference>
<accession>A0A9N9T7E0</accession>
<name>A0A9N9T7E0_DIABA</name>